<dbReference type="InterPro" id="IPR036291">
    <property type="entry name" value="NAD(P)-bd_dom_sf"/>
</dbReference>
<dbReference type="SUPFAM" id="SSF51735">
    <property type="entry name" value="NAD(P)-binding Rossmann-fold domains"/>
    <property type="match status" value="1"/>
</dbReference>
<sequence>MTRFKNKVTVVTGAASGIGKSTAIRLDSEGAIVIIVDINENQ</sequence>
<organism evidence="1">
    <name type="scientific">marine metagenome</name>
    <dbReference type="NCBI Taxonomy" id="408172"/>
    <lineage>
        <taxon>unclassified sequences</taxon>
        <taxon>metagenomes</taxon>
        <taxon>ecological metagenomes</taxon>
    </lineage>
</organism>
<dbReference type="AlphaFoldDB" id="A0A382AWC5"/>
<dbReference type="Gene3D" id="3.40.50.720">
    <property type="entry name" value="NAD(P)-binding Rossmann-like Domain"/>
    <property type="match status" value="1"/>
</dbReference>
<feature type="non-terminal residue" evidence="1">
    <location>
        <position position="42"/>
    </location>
</feature>
<accession>A0A382AWC5</accession>
<dbReference type="Pfam" id="PF00106">
    <property type="entry name" value="adh_short"/>
    <property type="match status" value="1"/>
</dbReference>
<dbReference type="EMBL" id="UINC01026948">
    <property type="protein sequence ID" value="SVB05313.1"/>
    <property type="molecule type" value="Genomic_DNA"/>
</dbReference>
<reference evidence="1" key="1">
    <citation type="submission" date="2018-05" db="EMBL/GenBank/DDBJ databases">
        <authorList>
            <person name="Lanie J.A."/>
            <person name="Ng W.-L."/>
            <person name="Kazmierczak K.M."/>
            <person name="Andrzejewski T.M."/>
            <person name="Davidsen T.M."/>
            <person name="Wayne K.J."/>
            <person name="Tettelin H."/>
            <person name="Glass J.I."/>
            <person name="Rusch D."/>
            <person name="Podicherti R."/>
            <person name="Tsui H.-C.T."/>
            <person name="Winkler M.E."/>
        </authorList>
    </citation>
    <scope>NUCLEOTIDE SEQUENCE</scope>
</reference>
<gene>
    <name evidence="1" type="ORF">METZ01_LOCUS158167</name>
</gene>
<evidence type="ECO:0000313" key="1">
    <source>
        <dbReference type="EMBL" id="SVB05313.1"/>
    </source>
</evidence>
<name>A0A382AWC5_9ZZZZ</name>
<proteinExistence type="predicted"/>
<dbReference type="InterPro" id="IPR002347">
    <property type="entry name" value="SDR_fam"/>
</dbReference>
<protein>
    <submittedName>
        <fullName evidence="1">Uncharacterized protein</fullName>
    </submittedName>
</protein>